<evidence type="ECO:0000313" key="9">
    <source>
        <dbReference type="Proteomes" id="UP000015104"/>
    </source>
</evidence>
<dbReference type="SUPFAM" id="SSF57850">
    <property type="entry name" value="RING/U-box"/>
    <property type="match status" value="2"/>
</dbReference>
<evidence type="ECO:0000256" key="6">
    <source>
        <dbReference type="SAM" id="MobiDB-lite"/>
    </source>
</evidence>
<dbReference type="GO" id="GO:0005634">
    <property type="term" value="C:nucleus"/>
    <property type="evidence" value="ECO:0007669"/>
    <property type="project" value="UniProtKB-SubCell"/>
</dbReference>
<reference evidence="9" key="1">
    <citation type="submission" date="2011-08" db="EMBL/GenBank/DDBJ databases">
        <authorList>
            <person name="Rombauts S."/>
        </authorList>
    </citation>
    <scope>NUCLEOTIDE SEQUENCE</scope>
    <source>
        <strain evidence="9">London</strain>
    </source>
</reference>
<dbReference type="EMBL" id="CAEY01000711">
    <property type="status" value="NOT_ANNOTATED_CDS"/>
    <property type="molecule type" value="Genomic_DNA"/>
</dbReference>
<dbReference type="GO" id="GO:0061630">
    <property type="term" value="F:ubiquitin protein ligase activity"/>
    <property type="evidence" value="ECO:0007669"/>
    <property type="project" value="InterPro"/>
</dbReference>
<dbReference type="CDD" id="cd16661">
    <property type="entry name" value="RING-Ubox1_NOSIP"/>
    <property type="match status" value="1"/>
</dbReference>
<protein>
    <recommendedName>
        <fullName evidence="4">Nitric oxide synthase-interacting protein homolog</fullName>
    </recommendedName>
</protein>
<dbReference type="EnsemblMetazoa" id="tetur27g00370.1">
    <property type="protein sequence ID" value="tetur27g00370.1"/>
    <property type="gene ID" value="tetur27g00370"/>
</dbReference>
<dbReference type="PIRSF" id="PIRSF023577">
    <property type="entry name" value="ENOS_interacting"/>
    <property type="match status" value="1"/>
</dbReference>
<dbReference type="CDD" id="cd16662">
    <property type="entry name" value="RING-Ubox2_NOSIP"/>
    <property type="match status" value="1"/>
</dbReference>
<accession>T1KYE4</accession>
<evidence type="ECO:0000259" key="7">
    <source>
        <dbReference type="Pfam" id="PF15906"/>
    </source>
</evidence>
<comment type="similarity">
    <text evidence="2 4">Belongs to the NOSIP family.</text>
</comment>
<feature type="region of interest" description="Disordered" evidence="6">
    <location>
        <begin position="168"/>
        <end position="188"/>
    </location>
</feature>
<dbReference type="OrthoDB" id="116827at2759"/>
<feature type="coiled-coil region" evidence="5">
    <location>
        <begin position="78"/>
        <end position="112"/>
    </location>
</feature>
<dbReference type="InterPro" id="IPR016818">
    <property type="entry name" value="NOSIP"/>
</dbReference>
<feature type="region of interest" description="Disordered" evidence="6">
    <location>
        <begin position="113"/>
        <end position="150"/>
    </location>
</feature>
<evidence type="ECO:0000256" key="1">
    <source>
        <dbReference type="ARBA" id="ARBA00004123"/>
    </source>
</evidence>
<evidence type="ECO:0000256" key="2">
    <source>
        <dbReference type="ARBA" id="ARBA00008126"/>
    </source>
</evidence>
<evidence type="ECO:0000313" key="8">
    <source>
        <dbReference type="EnsemblMetazoa" id="tetur27g00370.1"/>
    </source>
</evidence>
<dbReference type="STRING" id="32264.T1KYE4"/>
<reference evidence="8" key="2">
    <citation type="submission" date="2015-06" db="UniProtKB">
        <authorList>
            <consortium name="EnsemblMetazoa"/>
        </authorList>
    </citation>
    <scope>IDENTIFICATION</scope>
</reference>
<dbReference type="InterPro" id="IPR031790">
    <property type="entry name" value="Znf-NOSIP"/>
</dbReference>
<feature type="compositionally biased region" description="Polar residues" evidence="6">
    <location>
        <begin position="123"/>
        <end position="136"/>
    </location>
</feature>
<evidence type="ECO:0000256" key="5">
    <source>
        <dbReference type="SAM" id="Coils"/>
    </source>
</evidence>
<name>T1KYE4_TETUR</name>
<evidence type="ECO:0000256" key="3">
    <source>
        <dbReference type="ARBA" id="ARBA00023242"/>
    </source>
</evidence>
<dbReference type="PANTHER" id="PTHR13063:SF10">
    <property type="entry name" value="NITRIC OXIDE SYNTHASE-INTERACTING PROTEIN"/>
    <property type="match status" value="1"/>
</dbReference>
<dbReference type="Proteomes" id="UP000015104">
    <property type="component" value="Unassembled WGS sequence"/>
</dbReference>
<organism evidence="8 9">
    <name type="scientific">Tetranychus urticae</name>
    <name type="common">Two-spotted spider mite</name>
    <dbReference type="NCBI Taxonomy" id="32264"/>
    <lineage>
        <taxon>Eukaryota</taxon>
        <taxon>Metazoa</taxon>
        <taxon>Ecdysozoa</taxon>
        <taxon>Arthropoda</taxon>
        <taxon>Chelicerata</taxon>
        <taxon>Arachnida</taxon>
        <taxon>Acari</taxon>
        <taxon>Acariformes</taxon>
        <taxon>Trombidiformes</taxon>
        <taxon>Prostigmata</taxon>
        <taxon>Eleutherengona</taxon>
        <taxon>Raphignathae</taxon>
        <taxon>Tetranychoidea</taxon>
        <taxon>Tetranychidae</taxon>
        <taxon>Tetranychus</taxon>
    </lineage>
</organism>
<keyword evidence="9" id="KW-1185">Reference proteome</keyword>
<comment type="subcellular location">
    <subcellularLocation>
        <location evidence="1 4">Nucleus</location>
    </subcellularLocation>
</comment>
<sequence>MTRHARNNTASACYTYHERQRDTQNSGYGTIKERLAKDSVGDFDACCLTLQPCRYPVVTPEGFLFDKEAVLEYIIHKKAEIARKLKQYEKDKKKHEMEMAELAEAEEQTKAEKFSNMERGLINPSTLNGSSTSNDISKPGPSSEKSVSNMAKGLEKKLPSFWIPSLTPKDESKDPLKAPDTTIRCPMSGKPLKAKDLIPVNFTPVDPSLTREQLIAKQERYLCPVTRDILNNSVPCAVLKTSGNVVTLDCIERIIRKDMIDPTNGKPLKEKDIIILQRGGTGFASTNKLESKIKKPVMQV</sequence>
<dbReference type="Gene3D" id="3.30.40.10">
    <property type="entry name" value="Zinc/RING finger domain, C3HC4 (zinc finger)"/>
    <property type="match status" value="1"/>
</dbReference>
<dbReference type="InterPro" id="IPR013083">
    <property type="entry name" value="Znf_RING/FYVE/PHD"/>
</dbReference>
<keyword evidence="5" id="KW-0175">Coiled coil</keyword>
<dbReference type="HOGENOM" id="CLU_053742_0_0_1"/>
<dbReference type="OMA" id="PCVTKFM"/>
<dbReference type="Pfam" id="PF15906">
    <property type="entry name" value="zf-NOSIP"/>
    <property type="match status" value="1"/>
</dbReference>
<gene>
    <name evidence="8" type="primary">107368557</name>
</gene>
<feature type="domain" description="Nitric oxide synthase-interacting protein zinc-finger" evidence="7">
    <location>
        <begin position="4"/>
        <end position="78"/>
    </location>
</feature>
<evidence type="ECO:0000256" key="4">
    <source>
        <dbReference type="PIRNR" id="PIRNR023577"/>
    </source>
</evidence>
<feature type="compositionally biased region" description="Basic and acidic residues" evidence="6">
    <location>
        <begin position="168"/>
        <end position="177"/>
    </location>
</feature>
<dbReference type="eggNOG" id="KOG3039">
    <property type="taxonomic scope" value="Eukaryota"/>
</dbReference>
<proteinExistence type="inferred from homology"/>
<dbReference type="PANTHER" id="PTHR13063">
    <property type="entry name" value="ENOS INTERACTING PROTEIN"/>
    <property type="match status" value="1"/>
</dbReference>
<dbReference type="KEGG" id="tut:107368557"/>
<keyword evidence="3 4" id="KW-0539">Nucleus</keyword>
<dbReference type="AlphaFoldDB" id="T1KYE4"/>